<keyword evidence="5" id="KW-0964">Secreted</keyword>
<protein>
    <recommendedName>
        <fullName evidence="15">Endo-1,3-beta-glucanase btgC</fullName>
    </recommendedName>
    <alternativeName>
        <fullName evidence="14">Laminarinase btgC</fullName>
    </alternativeName>
</protein>
<evidence type="ECO:0000256" key="9">
    <source>
        <dbReference type="ARBA" id="ARBA00023180"/>
    </source>
</evidence>
<keyword evidence="10" id="KW-0119">Carbohydrate metabolism</keyword>
<dbReference type="RefSeq" id="WP_164032639.1">
    <property type="nucleotide sequence ID" value="NZ_JAABOQ010000005.1"/>
</dbReference>
<dbReference type="Gene3D" id="3.20.20.80">
    <property type="entry name" value="Glycosidases"/>
    <property type="match status" value="1"/>
</dbReference>
<dbReference type="AlphaFoldDB" id="A0A6M0CJD3"/>
<dbReference type="GO" id="GO:0071555">
    <property type="term" value="P:cell wall organization"/>
    <property type="evidence" value="ECO:0007669"/>
    <property type="project" value="UniProtKB-KW"/>
</dbReference>
<accession>A0A6M0CJD3</accession>
<dbReference type="EMBL" id="JAABOQ010000005">
    <property type="protein sequence ID" value="NER17951.1"/>
    <property type="molecule type" value="Genomic_DNA"/>
</dbReference>
<evidence type="ECO:0000256" key="7">
    <source>
        <dbReference type="ARBA" id="ARBA00022801"/>
    </source>
</evidence>
<dbReference type="GO" id="GO:0004553">
    <property type="term" value="F:hydrolase activity, hydrolyzing O-glycosyl compounds"/>
    <property type="evidence" value="ECO:0007669"/>
    <property type="project" value="InterPro"/>
</dbReference>
<comment type="caution">
    <text evidence="16">The sequence shown here is derived from an EMBL/GenBank/DDBJ whole genome shotgun (WGS) entry which is preliminary data.</text>
</comment>
<evidence type="ECO:0000256" key="1">
    <source>
        <dbReference type="ARBA" id="ARBA00004191"/>
    </source>
</evidence>
<evidence type="ECO:0000256" key="6">
    <source>
        <dbReference type="ARBA" id="ARBA00022729"/>
    </source>
</evidence>
<sequence length="431" mass="48785">MKKHINISLSILIVMMTFSCKKNTPSKDDSAMAKGEKSITAKDILGNPDYLAMSYGGYRQVDHDIEPTLDELKDDMKILAAMGVKVIRTYKVHLPHAGNVLKAISELKKEDSSFEMYVMLGAWIDCKNAWTDLEPDHFQESERNGVEIEEAVRLSNLYPDIVKVIAVGNEAMVKWATSYFVQPGVILKWVNHLQDLKKSDKLPADLWITSSDNFASWGGGDAEYHVEDLNKLIAAVDFISIHTYPMHDTHYNPQFWGVLPEENELSDLEKVEKAMQRSLDYSKAQYESVKNYMTSVGANKPIHIGETGWASFSNGHYGNEGSKATDEYKESLFYHLIRDWTNENEISCFYFEAFNEPWKDAANQGGSENHFGLFTVEGKAKYAMWPLVDKGLFKDLTRDGNPITKTYNGDKDALIKEVLVPSVKDSLVVDF</sequence>
<dbReference type="InterPro" id="IPR050732">
    <property type="entry name" value="Beta-glucan_modifiers"/>
</dbReference>
<dbReference type="PANTHER" id="PTHR16631:SF17">
    <property type="entry name" value="GLUCAN ENDO-1,3-BETA-GLUCOSIDASE BTGC"/>
    <property type="match status" value="1"/>
</dbReference>
<dbReference type="InterPro" id="IPR000490">
    <property type="entry name" value="Glyco_hydro_17"/>
</dbReference>
<dbReference type="PANTHER" id="PTHR16631">
    <property type="entry name" value="GLUCAN 1,3-BETA-GLUCOSIDASE"/>
    <property type="match status" value="1"/>
</dbReference>
<evidence type="ECO:0000256" key="14">
    <source>
        <dbReference type="ARBA" id="ARBA00042373"/>
    </source>
</evidence>
<dbReference type="Pfam" id="PF00332">
    <property type="entry name" value="Glyco_hydro_17"/>
    <property type="match status" value="1"/>
</dbReference>
<evidence type="ECO:0000256" key="13">
    <source>
        <dbReference type="ARBA" id="ARBA00037649"/>
    </source>
</evidence>
<evidence type="ECO:0000256" key="2">
    <source>
        <dbReference type="ARBA" id="ARBA00004236"/>
    </source>
</evidence>
<dbReference type="GO" id="GO:0000272">
    <property type="term" value="P:polysaccharide catabolic process"/>
    <property type="evidence" value="ECO:0007669"/>
    <property type="project" value="UniProtKB-KW"/>
</dbReference>
<name>A0A6M0CJD3_9FLAO</name>
<keyword evidence="8" id="KW-0472">Membrane</keyword>
<keyword evidence="17" id="KW-1185">Reference proteome</keyword>
<evidence type="ECO:0000256" key="11">
    <source>
        <dbReference type="ARBA" id="ARBA00023316"/>
    </source>
</evidence>
<keyword evidence="6" id="KW-0732">Signal</keyword>
<dbReference type="InterPro" id="IPR017853">
    <property type="entry name" value="GH"/>
</dbReference>
<evidence type="ECO:0000313" key="17">
    <source>
        <dbReference type="Proteomes" id="UP000474296"/>
    </source>
</evidence>
<evidence type="ECO:0000256" key="8">
    <source>
        <dbReference type="ARBA" id="ARBA00023136"/>
    </source>
</evidence>
<dbReference type="GO" id="GO:0005886">
    <property type="term" value="C:plasma membrane"/>
    <property type="evidence" value="ECO:0007669"/>
    <property type="project" value="UniProtKB-SubCell"/>
</dbReference>
<evidence type="ECO:0000256" key="15">
    <source>
        <dbReference type="ARBA" id="ARBA00043078"/>
    </source>
</evidence>
<comment type="function">
    <text evidence="13">Glucanases play a role in cell expansion during growth, in cell-cell fusion during mating, and in spore release during sporulation. This enzyme may be involved in beta-glucan degradation. Active on laminarin and lichenan.</text>
</comment>
<dbReference type="PROSITE" id="PS51257">
    <property type="entry name" value="PROKAR_LIPOPROTEIN"/>
    <property type="match status" value="1"/>
</dbReference>
<evidence type="ECO:0000256" key="4">
    <source>
        <dbReference type="ARBA" id="ARBA00022512"/>
    </source>
</evidence>
<reference evidence="16 17" key="1">
    <citation type="submission" date="2020-01" db="EMBL/GenBank/DDBJ databases">
        <title>Spongiivirga citrea KCTC 32990T.</title>
        <authorList>
            <person name="Wang G."/>
        </authorList>
    </citation>
    <scope>NUCLEOTIDE SEQUENCE [LARGE SCALE GENOMIC DNA]</scope>
    <source>
        <strain evidence="16 17">KCTC 32990</strain>
    </source>
</reference>
<keyword evidence="7 16" id="KW-0378">Hydrolase</keyword>
<evidence type="ECO:0000256" key="3">
    <source>
        <dbReference type="ARBA" id="ARBA00022475"/>
    </source>
</evidence>
<dbReference type="Proteomes" id="UP000474296">
    <property type="component" value="Unassembled WGS sequence"/>
</dbReference>
<organism evidence="16 17">
    <name type="scientific">Spongiivirga citrea</name>
    <dbReference type="NCBI Taxonomy" id="1481457"/>
    <lineage>
        <taxon>Bacteria</taxon>
        <taxon>Pseudomonadati</taxon>
        <taxon>Bacteroidota</taxon>
        <taxon>Flavobacteriia</taxon>
        <taxon>Flavobacteriales</taxon>
        <taxon>Flavobacteriaceae</taxon>
        <taxon>Spongiivirga</taxon>
    </lineage>
</organism>
<proteinExistence type="predicted"/>
<keyword evidence="4" id="KW-0134">Cell wall</keyword>
<keyword evidence="9" id="KW-0325">Glycoprotein</keyword>
<comment type="subcellular location">
    <subcellularLocation>
        <location evidence="2">Cell membrane</location>
    </subcellularLocation>
    <subcellularLocation>
        <location evidence="1">Secreted</location>
        <location evidence="1">Cell wall</location>
    </subcellularLocation>
</comment>
<keyword evidence="11" id="KW-0961">Cell wall biogenesis/degradation</keyword>
<keyword evidence="3" id="KW-1003">Cell membrane</keyword>
<evidence type="ECO:0000256" key="10">
    <source>
        <dbReference type="ARBA" id="ARBA00023277"/>
    </source>
</evidence>
<dbReference type="SUPFAM" id="SSF51445">
    <property type="entry name" value="(Trans)glycosidases"/>
    <property type="match status" value="1"/>
</dbReference>
<evidence type="ECO:0000256" key="5">
    <source>
        <dbReference type="ARBA" id="ARBA00022525"/>
    </source>
</evidence>
<evidence type="ECO:0000313" key="16">
    <source>
        <dbReference type="EMBL" id="NER17951.1"/>
    </source>
</evidence>
<keyword evidence="12" id="KW-0624">Polysaccharide degradation</keyword>
<gene>
    <name evidence="16" type="ORF">GWK10_12060</name>
</gene>
<evidence type="ECO:0000256" key="12">
    <source>
        <dbReference type="ARBA" id="ARBA00023326"/>
    </source>
</evidence>